<dbReference type="PANTHER" id="PTHR37042">
    <property type="entry name" value="OUTER MEMBRANE PROTEIN RV1973"/>
    <property type="match status" value="1"/>
</dbReference>
<proteinExistence type="predicted"/>
<dbReference type="PANTHER" id="PTHR37042:SF4">
    <property type="entry name" value="OUTER MEMBRANE PROTEIN RV1973"/>
    <property type="match status" value="1"/>
</dbReference>
<evidence type="ECO:0000256" key="3">
    <source>
        <dbReference type="SAM" id="MobiDB-lite"/>
    </source>
</evidence>
<evidence type="ECO:0000313" key="5">
    <source>
        <dbReference type="EMBL" id="GAB38269.1"/>
    </source>
</evidence>
<evidence type="ECO:0008006" key="7">
    <source>
        <dbReference type="Google" id="ProtNLM"/>
    </source>
</evidence>
<name>H5TXR1_9ACTN</name>
<evidence type="ECO:0000256" key="2">
    <source>
        <dbReference type="ARBA" id="ARBA00023136"/>
    </source>
</evidence>
<evidence type="ECO:0000256" key="1">
    <source>
        <dbReference type="ARBA" id="ARBA00004370"/>
    </source>
</evidence>
<keyword evidence="4" id="KW-0812">Transmembrane</keyword>
<dbReference type="AlphaFoldDB" id="H5TXR1"/>
<accession>H5TXR1</accession>
<keyword evidence="2 4" id="KW-0472">Membrane</keyword>
<reference evidence="5 6" key="1">
    <citation type="submission" date="2012-02" db="EMBL/GenBank/DDBJ databases">
        <title>Whole genome shotgun sequence of Gordonia sputi NBRC 100414.</title>
        <authorList>
            <person name="Yoshida I."/>
            <person name="Hosoyama A."/>
            <person name="Tsuchikane K."/>
            <person name="Katsumata H."/>
            <person name="Yamazaki S."/>
            <person name="Fujita N."/>
        </authorList>
    </citation>
    <scope>NUCLEOTIDE SEQUENCE [LARGE SCALE GENOMIC DNA]</scope>
    <source>
        <strain evidence="5 6">NBRC 100414</strain>
    </source>
</reference>
<dbReference type="Proteomes" id="UP000005845">
    <property type="component" value="Unassembled WGS sequence"/>
</dbReference>
<dbReference type="GO" id="GO:0016020">
    <property type="term" value="C:membrane"/>
    <property type="evidence" value="ECO:0007669"/>
    <property type="project" value="UniProtKB-SubCell"/>
</dbReference>
<feature type="region of interest" description="Disordered" evidence="3">
    <location>
        <begin position="1"/>
        <end position="22"/>
    </location>
</feature>
<sequence>MSDIGKSEKARSDESGSSENERVLAAAARVDEATRTARRGRIDAADALRARARRRSRSLRIGLSCAAALVVCGLVAITVLAVVDHRQDERAAGQHAALTAARDAVTAMLTATPKDATGYADRIIANSTGAEHDRLSKARDALIAAVSSAENGMSGRVIAAGLISDPTSTSDGARADALVTTQASDPALLGADPDTDVLTVRLLLERVGRTWKTAEVVVK</sequence>
<dbReference type="RefSeq" id="WP_005203877.1">
    <property type="nucleotide sequence ID" value="NZ_BAFC01000042.1"/>
</dbReference>
<evidence type="ECO:0000256" key="4">
    <source>
        <dbReference type="SAM" id="Phobius"/>
    </source>
</evidence>
<dbReference type="eggNOG" id="ENOG5033U8H">
    <property type="taxonomic scope" value="Bacteria"/>
</dbReference>
<comment type="caution">
    <text evidence="5">The sequence shown here is derived from an EMBL/GenBank/DDBJ whole genome shotgun (WGS) entry which is preliminary data.</text>
</comment>
<protein>
    <recommendedName>
        <fullName evidence="7">Mce-associated membrane protein</fullName>
    </recommendedName>
</protein>
<comment type="subcellular location">
    <subcellularLocation>
        <location evidence="1">Membrane</location>
    </subcellularLocation>
</comment>
<keyword evidence="4" id="KW-1133">Transmembrane helix</keyword>
<feature type="transmembrane region" description="Helical" evidence="4">
    <location>
        <begin position="61"/>
        <end position="83"/>
    </location>
</feature>
<keyword evidence="6" id="KW-1185">Reference proteome</keyword>
<dbReference type="EMBL" id="BAFC01000042">
    <property type="protein sequence ID" value="GAB38269.1"/>
    <property type="molecule type" value="Genomic_DNA"/>
</dbReference>
<organism evidence="5 6">
    <name type="scientific">Gordonia sputi NBRC 100414</name>
    <dbReference type="NCBI Taxonomy" id="1089453"/>
    <lineage>
        <taxon>Bacteria</taxon>
        <taxon>Bacillati</taxon>
        <taxon>Actinomycetota</taxon>
        <taxon>Actinomycetes</taxon>
        <taxon>Mycobacteriales</taxon>
        <taxon>Gordoniaceae</taxon>
        <taxon>Gordonia</taxon>
    </lineage>
</organism>
<evidence type="ECO:0000313" key="6">
    <source>
        <dbReference type="Proteomes" id="UP000005845"/>
    </source>
</evidence>
<gene>
    <name evidence="5" type="ORF">GOSPT_042_00180</name>
</gene>